<evidence type="ECO:0000256" key="1">
    <source>
        <dbReference type="SAM" id="MobiDB-lite"/>
    </source>
</evidence>
<reference evidence="2" key="1">
    <citation type="submission" date="2021-11" db="EMBL/GenBank/DDBJ databases">
        <authorList>
            <person name="Schell T."/>
        </authorList>
    </citation>
    <scope>NUCLEOTIDE SEQUENCE</scope>
    <source>
        <strain evidence="2">M5</strain>
    </source>
</reference>
<gene>
    <name evidence="2" type="ORF">DGAL_LOCUS16051</name>
</gene>
<dbReference type="AlphaFoldDB" id="A0A8J2S197"/>
<accession>A0A8J2S197</accession>
<dbReference type="EMBL" id="CAKKLH010000325">
    <property type="protein sequence ID" value="CAH0112336.1"/>
    <property type="molecule type" value="Genomic_DNA"/>
</dbReference>
<keyword evidence="3" id="KW-1185">Reference proteome</keyword>
<sequence>MASSLRISGLVTGLQLLYKFSNCIQAAYERYQKRCSTHNNPERVSESSSLDEESEIDELSSGEEFFDRARTPRPASVTLELPEKSLSKATGQVADARNLSVKDHVAIVVSTITAGGGDFNQVTLSVVIGSRQRRENRREICFRMSEKL</sequence>
<comment type="caution">
    <text evidence="2">The sequence shown here is derived from an EMBL/GenBank/DDBJ whole genome shotgun (WGS) entry which is preliminary data.</text>
</comment>
<dbReference type="Proteomes" id="UP000789390">
    <property type="component" value="Unassembled WGS sequence"/>
</dbReference>
<evidence type="ECO:0000313" key="3">
    <source>
        <dbReference type="Proteomes" id="UP000789390"/>
    </source>
</evidence>
<name>A0A8J2S197_9CRUS</name>
<organism evidence="2 3">
    <name type="scientific">Daphnia galeata</name>
    <dbReference type="NCBI Taxonomy" id="27404"/>
    <lineage>
        <taxon>Eukaryota</taxon>
        <taxon>Metazoa</taxon>
        <taxon>Ecdysozoa</taxon>
        <taxon>Arthropoda</taxon>
        <taxon>Crustacea</taxon>
        <taxon>Branchiopoda</taxon>
        <taxon>Diplostraca</taxon>
        <taxon>Cladocera</taxon>
        <taxon>Anomopoda</taxon>
        <taxon>Daphniidae</taxon>
        <taxon>Daphnia</taxon>
    </lineage>
</organism>
<feature type="compositionally biased region" description="Acidic residues" evidence="1">
    <location>
        <begin position="49"/>
        <end position="61"/>
    </location>
</feature>
<protein>
    <submittedName>
        <fullName evidence="2">Uncharacterized protein</fullName>
    </submittedName>
</protein>
<feature type="region of interest" description="Disordered" evidence="1">
    <location>
        <begin position="35"/>
        <end position="67"/>
    </location>
</feature>
<dbReference type="OrthoDB" id="6401522at2759"/>
<proteinExistence type="predicted"/>
<evidence type="ECO:0000313" key="2">
    <source>
        <dbReference type="EMBL" id="CAH0112336.1"/>
    </source>
</evidence>